<dbReference type="InterPro" id="IPR056282">
    <property type="entry name" value="MROH2B-like_N_HEAT"/>
</dbReference>
<dbReference type="Pfam" id="PF21047">
    <property type="entry name" value="HEAT_Maestro"/>
    <property type="match status" value="1"/>
</dbReference>
<reference evidence="6 7" key="1">
    <citation type="submission" date="2024-03" db="EMBL/GenBank/DDBJ databases">
        <title>Adaptation during the transition from Ophiocordyceps entomopathogen to insect associate is accompanied by gene loss and intensified selection.</title>
        <authorList>
            <person name="Ward C.M."/>
            <person name="Onetto C.A."/>
            <person name="Borneman A.R."/>
        </authorList>
    </citation>
    <scope>NUCLEOTIDE SEQUENCE [LARGE SCALE GENOMIC DNA]</scope>
    <source>
        <strain evidence="6">AWRI1</strain>
        <tissue evidence="6">Single Adult Female</tissue>
    </source>
</reference>
<proteinExistence type="predicted"/>
<feature type="domain" description="Maestro/Maestro-like HEAT-repeats" evidence="5">
    <location>
        <begin position="1321"/>
        <end position="1594"/>
    </location>
</feature>
<keyword evidence="1" id="KW-0677">Repeat</keyword>
<accession>A0AAN9T6M7</accession>
<dbReference type="InterPro" id="IPR055406">
    <property type="entry name" value="HEAT_Maestro"/>
</dbReference>
<dbReference type="PANTHER" id="PTHR23120">
    <property type="entry name" value="MAESTRO-RELATED HEAT DOMAIN-CONTAINING"/>
    <property type="match status" value="1"/>
</dbReference>
<evidence type="ECO:0000313" key="6">
    <source>
        <dbReference type="EMBL" id="KAK7575480.1"/>
    </source>
</evidence>
<dbReference type="InterPro" id="IPR016024">
    <property type="entry name" value="ARM-type_fold"/>
</dbReference>
<comment type="caution">
    <text evidence="6">The sequence shown here is derived from an EMBL/GenBank/DDBJ whole genome shotgun (WGS) entry which is preliminary data.</text>
</comment>
<dbReference type="EMBL" id="JBBCAQ010000036">
    <property type="protein sequence ID" value="KAK7575480.1"/>
    <property type="molecule type" value="Genomic_DNA"/>
</dbReference>
<keyword evidence="7" id="KW-1185">Reference proteome</keyword>
<name>A0AAN9T6M7_9HEMI</name>
<gene>
    <name evidence="6" type="ORF">V9T40_011766</name>
</gene>
<organism evidence="6 7">
    <name type="scientific">Parthenolecanium corni</name>
    <dbReference type="NCBI Taxonomy" id="536013"/>
    <lineage>
        <taxon>Eukaryota</taxon>
        <taxon>Metazoa</taxon>
        <taxon>Ecdysozoa</taxon>
        <taxon>Arthropoda</taxon>
        <taxon>Hexapoda</taxon>
        <taxon>Insecta</taxon>
        <taxon>Pterygota</taxon>
        <taxon>Neoptera</taxon>
        <taxon>Paraneoptera</taxon>
        <taxon>Hemiptera</taxon>
        <taxon>Sternorrhyncha</taxon>
        <taxon>Coccoidea</taxon>
        <taxon>Coccidae</taxon>
        <taxon>Parthenolecanium</taxon>
    </lineage>
</organism>
<evidence type="ECO:0000259" key="3">
    <source>
        <dbReference type="Pfam" id="PF23210"/>
    </source>
</evidence>
<dbReference type="GO" id="GO:0005737">
    <property type="term" value="C:cytoplasm"/>
    <property type="evidence" value="ECO:0007669"/>
    <property type="project" value="TreeGrafter"/>
</dbReference>
<evidence type="ECO:0008006" key="8">
    <source>
        <dbReference type="Google" id="ProtNLM"/>
    </source>
</evidence>
<evidence type="ECO:0000259" key="2">
    <source>
        <dbReference type="Pfam" id="PF21047"/>
    </source>
</evidence>
<feature type="domain" description="Maestro-like HEAT-repeats" evidence="2">
    <location>
        <begin position="919"/>
        <end position="1127"/>
    </location>
</feature>
<dbReference type="InterPro" id="IPR045206">
    <property type="entry name" value="Maestro_heat-like_prot"/>
</dbReference>
<dbReference type="Pfam" id="PF23227">
    <property type="entry name" value="HEAT_MROH2B_C"/>
    <property type="match status" value="1"/>
</dbReference>
<sequence length="1609" mass="182195">MSSSETTQLPIIVENLLEATNDKDEKVRNAIYSSLQKIGRHYPATVLSSAISFRRRNPKLNNNEVRCIYHLIRIVCEHELQNINIQLIHMIIESACDESLKSAEAPYISADVLPVIGTTYCDEVYEYILKYMQEGVAPHASIIFVLGQLSISNMKAFYRISKNVFQYLLSILPVTKTDNMRKTYATTIDQMVESIIEQTSAEETSVVKESYSSIVEEIFDALVTSWLQIKDLKICETIIHATGALVLLFSDQKLMNDAPRIVNTFLGMYKKSSSIPRFVITQAISNFLSVVPRSALQSSLDPLLNALHVMVWVLPDFNHPHTVKNHSEVLRCYDYLGSLFEDKLYEVLLRNLRSSSEQDRVVSLTVTSHLLNSPEKLLRSQISEIMSVLRGLLDESSYRINRGLVKIIIALANRDCLSEKDTVFIEFLAKHCHHNTTSTDLDELESMCRSTVNLFSTSIHSVQPLCWKVLLHMLMNGDNFQAVATFTKSLAFLVSNCDHAILEKNCYERSETVFVRVMSLLGSPLHEKRGIYLLNFLQDYILWKVKVDPIIWEAKITKLLAYLENSEWEESEWEIKLLDALSASFVDDTKPWLGAVNSEILKLLTQLQSNNDLTHATNVNSITLDERAFLYKLLALLTNYVDDENVINTNVEKILFPVHQRSLLDLKACSRSVGILSKNHFNVVYKQLEYHQKTQLTRKTNKFLSFLKDSKNEAEVEIVRRMICDCYAAILADTPSVLLLPKLKQLLLWLIGVMQATKDSQTKNSCAEALNKVSEIMLKSENEYEEIEECKNNLITFVSSLIESEKSMPTVSCLKTINMLLYPFKLSVCNNASEKLQLVQKCLNKLYQYYSVSNSTCAITENGVIEHDPIIQQLSLAITETVKNANSSVLNELVNFLQPWISHRIINHRIISVYLLKSVLVCYIDCYFNDVKNSVKLDSVSSLLARVYIRTFELNKELSSLASDCVCLLLTISVAYLDNANVSADDIKKNVSAFKSANMEAFRVTIYCKLNPEQLLHFTEILVTGVLDCESGCSLGTARMLQDIFTEVGAQFQRQTLDIFNSMLLKLAKLENEETQSVVIGAILALAHHHKDMFLNTMLNQSLPFHPTVCKCWDKVAQDTKLAHEILERLLETIKYNPVSELNSQKSKTDVINARPVVAVAALKELLVSLNTADTVILYFPDLFSSVLMLIPYYMGPKVYNTEKAMKELVLNLAPAQVAFDTLSVVMEQANCRNVRENLTPFAEKINFKKSDKTSVYYEMVKELAKIISCFNCDFVVKVLVSLSAYIDQSRTDGQRGTVTVFYVEIFNSKCSEDVVLVDTIITSLLSLLNDSSALVREHCIKGLATISNLEFSLVERYKERILSALVQGLDDSEASTQPGIVIQSLLGLSKLLPFLNDERYTSILVSLAIRIKQFFEREDTETRRLSLKLFGELVTLSNVDASSFNEQVFRNLVCLFFHLGEKEVLISQTCKFSLRAISHLVKSVKLRSMIEKHLIDDRNLNYQSYIPKIAEIMAEELPEYACDYLMTAISYMKSVWSEIRAASAIFIGIMYQYQNEESRSRLSVETVSGKLLILLRDQDSSVRASAAAAMGSLLNSPDSAPNEPVVEQ</sequence>
<protein>
    <recommendedName>
        <fullName evidence="8">Maestro heat-like repeat-containing protein family member 1</fullName>
    </recommendedName>
</protein>
<dbReference type="Gene3D" id="1.25.10.10">
    <property type="entry name" value="Leucine-rich Repeat Variant"/>
    <property type="match status" value="2"/>
</dbReference>
<dbReference type="InterPro" id="IPR011989">
    <property type="entry name" value="ARM-like"/>
</dbReference>
<evidence type="ECO:0000259" key="5">
    <source>
        <dbReference type="Pfam" id="PF23227"/>
    </source>
</evidence>
<dbReference type="InterPro" id="IPR048465">
    <property type="entry name" value="Maestro-like_HEAT"/>
</dbReference>
<dbReference type="Pfam" id="PF23210">
    <property type="entry name" value="HEAT_Maestro_2"/>
    <property type="match status" value="1"/>
</dbReference>
<dbReference type="Proteomes" id="UP001367676">
    <property type="component" value="Unassembled WGS sequence"/>
</dbReference>
<dbReference type="SUPFAM" id="SSF48371">
    <property type="entry name" value="ARM repeat"/>
    <property type="match status" value="3"/>
</dbReference>
<dbReference type="Pfam" id="PF23221">
    <property type="entry name" value="HEAT_MROH2B_1st"/>
    <property type="match status" value="1"/>
</dbReference>
<evidence type="ECO:0000256" key="1">
    <source>
        <dbReference type="ARBA" id="ARBA00022737"/>
    </source>
</evidence>
<dbReference type="InterPro" id="IPR055408">
    <property type="entry name" value="HEAT_MROH2B-like"/>
</dbReference>
<evidence type="ECO:0000259" key="4">
    <source>
        <dbReference type="Pfam" id="PF23221"/>
    </source>
</evidence>
<feature type="domain" description="MROH2B-like HEAT-repeats" evidence="3">
    <location>
        <begin position="251"/>
        <end position="848"/>
    </location>
</feature>
<evidence type="ECO:0000313" key="7">
    <source>
        <dbReference type="Proteomes" id="UP001367676"/>
    </source>
</evidence>
<feature type="domain" description="MROH2B-like N-terminal HEAT-repeats" evidence="4">
    <location>
        <begin position="35"/>
        <end position="245"/>
    </location>
</feature>
<dbReference type="PANTHER" id="PTHR23120:SF0">
    <property type="entry name" value="MAESTRO HEAT-LIKE REPEAT FAMILY MEMBER 1"/>
    <property type="match status" value="1"/>
</dbReference>